<dbReference type="InterPro" id="IPR046960">
    <property type="entry name" value="PPR_At4g14850-like_plant"/>
</dbReference>
<feature type="repeat" description="PPR" evidence="1">
    <location>
        <begin position="1"/>
        <end position="30"/>
    </location>
</feature>
<dbReference type="EMBL" id="JAAWWB010000015">
    <property type="protein sequence ID" value="KAG6766125.1"/>
    <property type="molecule type" value="Genomic_DNA"/>
</dbReference>
<dbReference type="PROSITE" id="PS51375">
    <property type="entry name" value="PPR"/>
    <property type="match status" value="1"/>
</dbReference>
<evidence type="ECO:0000313" key="2">
    <source>
        <dbReference type="EMBL" id="KAG6766125.1"/>
    </source>
</evidence>
<evidence type="ECO:0000256" key="1">
    <source>
        <dbReference type="PROSITE-ProRule" id="PRU00708"/>
    </source>
</evidence>
<dbReference type="Proteomes" id="UP000886885">
    <property type="component" value="Chromosome 8A"/>
</dbReference>
<keyword evidence="3" id="KW-1185">Reference proteome</keyword>
<dbReference type="OrthoDB" id="1739564at2759"/>
<dbReference type="PANTHER" id="PTHR47926">
    <property type="entry name" value="PENTATRICOPEPTIDE REPEAT-CONTAINING PROTEIN"/>
    <property type="match status" value="1"/>
</dbReference>
<dbReference type="InterPro" id="IPR002885">
    <property type="entry name" value="PPR_rpt"/>
</dbReference>
<protein>
    <recommendedName>
        <fullName evidence="4">Pentatricopeptide repeat-containing protein</fullName>
    </recommendedName>
</protein>
<dbReference type="Pfam" id="PF01535">
    <property type="entry name" value="PPR"/>
    <property type="match status" value="2"/>
</dbReference>
<organism evidence="2 3">
    <name type="scientific">Populus tomentosa</name>
    <name type="common">Chinese white poplar</name>
    <dbReference type="NCBI Taxonomy" id="118781"/>
    <lineage>
        <taxon>Eukaryota</taxon>
        <taxon>Viridiplantae</taxon>
        <taxon>Streptophyta</taxon>
        <taxon>Embryophyta</taxon>
        <taxon>Tracheophyta</taxon>
        <taxon>Spermatophyta</taxon>
        <taxon>Magnoliopsida</taxon>
        <taxon>eudicotyledons</taxon>
        <taxon>Gunneridae</taxon>
        <taxon>Pentapetalae</taxon>
        <taxon>rosids</taxon>
        <taxon>fabids</taxon>
        <taxon>Malpighiales</taxon>
        <taxon>Salicaceae</taxon>
        <taxon>Saliceae</taxon>
        <taxon>Populus</taxon>
    </lineage>
</organism>
<dbReference type="GO" id="GO:0009451">
    <property type="term" value="P:RNA modification"/>
    <property type="evidence" value="ECO:0007669"/>
    <property type="project" value="InterPro"/>
</dbReference>
<accession>A0A8X7ZCD7</accession>
<dbReference type="GO" id="GO:0003723">
    <property type="term" value="F:RNA binding"/>
    <property type="evidence" value="ECO:0007669"/>
    <property type="project" value="InterPro"/>
</dbReference>
<proteinExistence type="predicted"/>
<comment type="caution">
    <text evidence="2">The sequence shown here is derived from an EMBL/GenBank/DDBJ whole genome shotgun (WGS) entry which is preliminary data.</text>
</comment>
<gene>
    <name evidence="2" type="ORF">POTOM_030191</name>
</gene>
<evidence type="ECO:0000313" key="3">
    <source>
        <dbReference type="Proteomes" id="UP000886885"/>
    </source>
</evidence>
<name>A0A8X7ZCD7_POPTO</name>
<dbReference type="AlphaFoldDB" id="A0A8X7ZCD7"/>
<evidence type="ECO:0008006" key="4">
    <source>
        <dbReference type="Google" id="ProtNLM"/>
    </source>
</evidence>
<reference evidence="2" key="1">
    <citation type="journal article" date="2020" name="bioRxiv">
        <title>Hybrid origin of Populus tomentosa Carr. identified through genome sequencing and phylogenomic analysis.</title>
        <authorList>
            <person name="An X."/>
            <person name="Gao K."/>
            <person name="Chen Z."/>
            <person name="Li J."/>
            <person name="Yang X."/>
            <person name="Yang X."/>
            <person name="Zhou J."/>
            <person name="Guo T."/>
            <person name="Zhao T."/>
            <person name="Huang S."/>
            <person name="Miao D."/>
            <person name="Khan W.U."/>
            <person name="Rao P."/>
            <person name="Ye M."/>
            <person name="Lei B."/>
            <person name="Liao W."/>
            <person name="Wang J."/>
            <person name="Ji L."/>
            <person name="Li Y."/>
            <person name="Guo B."/>
            <person name="Mustafa N.S."/>
            <person name="Li S."/>
            <person name="Yun Q."/>
            <person name="Keller S.R."/>
            <person name="Mao J."/>
            <person name="Zhang R."/>
            <person name="Strauss S.H."/>
        </authorList>
    </citation>
    <scope>NUCLEOTIDE SEQUENCE</scope>
    <source>
        <strain evidence="2">GM15</strain>
        <tissue evidence="2">Leaf</tissue>
    </source>
</reference>
<sequence length="264" mass="29851">MGLVGLYHQSGLYDDVLHLFEEMRNSNLKPGEKSALVTMNASCGCLDIAEELFTRISSKNLVVLTAMVSGYSRVERVEDARFVCYHVYEKDLVFSRLGYAESDKPQEALNFFSQMQVLGIKPDQVTILSVISASARLGILDLLVVSKVYGMENIVRDRTRFHLHTLTKLACALVTSLMTIGPLLRMKTALSYPTSTFSHTPESMYWDLIGQQRQPISCEPRKCWLFELSSQSSRQTTFKHKKIYIMNLIDTGKPSTIVVVINCY</sequence>